<sequence>MSKLPLRKESLPYLIFLSLLAGILYYVLPVIALIPIILLIFILYFFRDPERPTEFCENHILSPADGTVMEISEIYDEEFFNGKAIKISIFLSIFNVHVNRSPISGEVIFTGYRPGKYLPAFKSHASELNERNTIGIENKRIKVLVHQITGIVARRIVCWSKKGDFLKQGERFGLIKFGSCTEILVPSDVEIKVKKGDIVRGGITILGVIK</sequence>
<evidence type="ECO:0000256" key="12">
    <source>
        <dbReference type="SAM" id="Phobius"/>
    </source>
</evidence>
<comment type="function">
    <text evidence="11">Catalyzes the formation of phosphatidylethanolamine (PtdEtn) from phosphatidylserine (PtdSer).</text>
</comment>
<proteinExistence type="inferred from homology"/>
<comment type="pathway">
    <text evidence="11">Phospholipid metabolism; phosphatidylethanolamine biosynthesis; phosphatidylethanolamine from CDP-diacylglycerol: step 2/2.</text>
</comment>
<dbReference type="HAMAP" id="MF_00664">
    <property type="entry name" value="PS_decarb_PSD_A"/>
    <property type="match status" value="1"/>
</dbReference>
<comment type="subunit">
    <text evidence="11">Heterodimer of a large membrane-associated beta subunit and a small pyruvoyl-containing alpha subunit.</text>
</comment>
<feature type="chain" id="PRO_5023424149" description="Phosphatidylserine decarboxylase alpha chain" evidence="11">
    <location>
        <begin position="179"/>
        <end position="210"/>
    </location>
</feature>
<gene>
    <name evidence="11" type="primary">psd</name>
    <name evidence="13" type="ORF">Q428_04455</name>
</gene>
<comment type="subcellular location">
    <subcellularLocation>
        <location evidence="11">Cell membrane</location>
        <topology evidence="11">Peripheral membrane protein</topology>
    </subcellularLocation>
</comment>
<evidence type="ECO:0000256" key="10">
    <source>
        <dbReference type="ARBA" id="ARBA00023317"/>
    </source>
</evidence>
<comment type="similarity">
    <text evidence="11">Belongs to the phosphatidylserine decarboxylase family. PSD-A subfamily.</text>
</comment>
<keyword evidence="7 11" id="KW-0594">Phospholipid biosynthesis</keyword>
<comment type="cofactor">
    <cofactor evidence="11">
        <name>pyruvate</name>
        <dbReference type="ChEBI" id="CHEBI:15361"/>
    </cofactor>
    <text evidence="11">Binds 1 pyruvoyl group covalently per subunit.</text>
</comment>
<evidence type="ECO:0000256" key="8">
    <source>
        <dbReference type="ARBA" id="ARBA00023239"/>
    </source>
</evidence>
<dbReference type="NCBIfam" id="NF003678">
    <property type="entry name" value="PRK05305.1-2"/>
    <property type="match status" value="1"/>
</dbReference>
<evidence type="ECO:0000256" key="3">
    <source>
        <dbReference type="ARBA" id="ARBA00022793"/>
    </source>
</evidence>
<keyword evidence="3 11" id="KW-0210">Decarboxylase</keyword>
<dbReference type="NCBIfam" id="NF003685">
    <property type="entry name" value="PRK05305.2-5"/>
    <property type="match status" value="1"/>
</dbReference>
<evidence type="ECO:0000256" key="4">
    <source>
        <dbReference type="ARBA" id="ARBA00023098"/>
    </source>
</evidence>
<feature type="modified residue" description="Pyruvic acid (Ser); by autocatalysis" evidence="11">
    <location>
        <position position="179"/>
    </location>
</feature>
<keyword evidence="2 11" id="KW-0444">Lipid biosynthesis</keyword>
<organism evidence="13 14">
    <name type="scientific">Fervidicella metallireducens AeB</name>
    <dbReference type="NCBI Taxonomy" id="1403537"/>
    <lineage>
        <taxon>Bacteria</taxon>
        <taxon>Bacillati</taxon>
        <taxon>Bacillota</taxon>
        <taxon>Clostridia</taxon>
        <taxon>Eubacteriales</taxon>
        <taxon>Clostridiaceae</taxon>
        <taxon>Fervidicella</taxon>
    </lineage>
</organism>
<feature type="active site" description="Schiff-base intermediate with substrate; via pyruvic acid" evidence="11">
    <location>
        <position position="179"/>
    </location>
</feature>
<evidence type="ECO:0000313" key="13">
    <source>
        <dbReference type="EMBL" id="EYE89056.1"/>
    </source>
</evidence>
<dbReference type="Proteomes" id="UP000019681">
    <property type="component" value="Unassembled WGS sequence"/>
</dbReference>
<dbReference type="STRING" id="1403537.Q428_04455"/>
<keyword evidence="9 11" id="KW-1208">Phospholipid metabolism</keyword>
<keyword evidence="12" id="KW-1133">Transmembrane helix</keyword>
<dbReference type="RefSeq" id="WP_035378535.1">
    <property type="nucleotide sequence ID" value="NZ_AZQP01000009.1"/>
</dbReference>
<dbReference type="EMBL" id="AZQP01000009">
    <property type="protein sequence ID" value="EYE89056.1"/>
    <property type="molecule type" value="Genomic_DNA"/>
</dbReference>
<keyword evidence="8 11" id="KW-0456">Lyase</keyword>
<dbReference type="PANTHER" id="PTHR35809">
    <property type="entry name" value="ARCHAETIDYLSERINE DECARBOXYLASE PROENZYME-RELATED"/>
    <property type="match status" value="1"/>
</dbReference>
<feature type="transmembrane region" description="Helical" evidence="12">
    <location>
        <begin position="12"/>
        <end position="45"/>
    </location>
</feature>
<dbReference type="InterPro" id="IPR003817">
    <property type="entry name" value="PS_Dcarbxylase"/>
</dbReference>
<feature type="chain" id="PRO_5023424148" description="Phosphatidylserine decarboxylase beta chain" evidence="11">
    <location>
        <begin position="1"/>
        <end position="178"/>
    </location>
</feature>
<evidence type="ECO:0000313" key="14">
    <source>
        <dbReference type="Proteomes" id="UP000019681"/>
    </source>
</evidence>
<dbReference type="EC" id="4.1.1.65" evidence="11"/>
<comment type="caution">
    <text evidence="13">The sequence shown here is derived from an EMBL/GenBank/DDBJ whole genome shotgun (WGS) entry which is preliminary data.</text>
</comment>
<feature type="site" description="Cleavage (non-hydrolytic); by autocatalysis" evidence="11">
    <location>
        <begin position="178"/>
        <end position="179"/>
    </location>
</feature>
<keyword evidence="14" id="KW-1185">Reference proteome</keyword>
<evidence type="ECO:0000256" key="9">
    <source>
        <dbReference type="ARBA" id="ARBA00023264"/>
    </source>
</evidence>
<keyword evidence="4 11" id="KW-0443">Lipid metabolism</keyword>
<name>A0A017RWY1_9CLOT</name>
<evidence type="ECO:0000256" key="7">
    <source>
        <dbReference type="ARBA" id="ARBA00023209"/>
    </source>
</evidence>
<protein>
    <recommendedName>
        <fullName evidence="11">Phosphatidylserine decarboxylase proenzyme</fullName>
        <ecNumber evidence="11">4.1.1.65</ecNumber>
    </recommendedName>
    <component>
        <recommendedName>
            <fullName evidence="11">Phosphatidylserine decarboxylase alpha chain</fullName>
        </recommendedName>
    </component>
    <component>
        <recommendedName>
            <fullName evidence="11">Phosphatidylserine decarboxylase beta chain</fullName>
        </recommendedName>
    </component>
</protein>
<accession>A0A017RWY1</accession>
<evidence type="ECO:0000256" key="11">
    <source>
        <dbReference type="HAMAP-Rule" id="MF_00664"/>
    </source>
</evidence>
<evidence type="ECO:0000256" key="2">
    <source>
        <dbReference type="ARBA" id="ARBA00022516"/>
    </source>
</evidence>
<dbReference type="GO" id="GO:0005886">
    <property type="term" value="C:plasma membrane"/>
    <property type="evidence" value="ECO:0007669"/>
    <property type="project" value="UniProtKB-SubCell"/>
</dbReference>
<dbReference type="Pfam" id="PF02666">
    <property type="entry name" value="PS_Dcarbxylase"/>
    <property type="match status" value="1"/>
</dbReference>
<dbReference type="AlphaFoldDB" id="A0A017RWY1"/>
<evidence type="ECO:0000256" key="5">
    <source>
        <dbReference type="ARBA" id="ARBA00023136"/>
    </source>
</evidence>
<dbReference type="OrthoDB" id="9790893at2"/>
<evidence type="ECO:0000256" key="6">
    <source>
        <dbReference type="ARBA" id="ARBA00023145"/>
    </source>
</evidence>
<keyword evidence="6 11" id="KW-0865">Zymogen</keyword>
<dbReference type="GO" id="GO:0004609">
    <property type="term" value="F:phosphatidylserine decarboxylase activity"/>
    <property type="evidence" value="ECO:0007669"/>
    <property type="project" value="UniProtKB-UniRule"/>
</dbReference>
<keyword evidence="10 11" id="KW-0670">Pyruvate</keyword>
<dbReference type="PANTHER" id="PTHR35809:SF1">
    <property type="entry name" value="ARCHAETIDYLSERINE DECARBOXYLASE PROENZYME-RELATED"/>
    <property type="match status" value="1"/>
</dbReference>
<dbReference type="UniPathway" id="UPA00558">
    <property type="reaction ID" value="UER00616"/>
</dbReference>
<dbReference type="InterPro" id="IPR033175">
    <property type="entry name" value="PSD-A"/>
</dbReference>
<reference evidence="13 14" key="1">
    <citation type="journal article" date="2014" name="Genome Announc.">
        <title>Draft Genome Sequence of Fervidicella metallireducens Strain AeBT, an Iron-Reducing Thermoanaerobe from the Great Artesian Basin.</title>
        <authorList>
            <person name="Patel B.K."/>
        </authorList>
    </citation>
    <scope>NUCLEOTIDE SEQUENCE [LARGE SCALE GENOMIC DNA]</scope>
    <source>
        <strain evidence="13 14">AeB</strain>
    </source>
</reference>
<comment type="PTM">
    <text evidence="11">Is synthesized initially as an inactive proenzyme. Formation of the active enzyme involves a self-maturation process in which the active site pyruvoyl group is generated from an internal serine residue via an autocatalytic post-translational modification. Two non-identical subunits are generated from the proenzyme in this reaction, and the pyruvate is formed at the N-terminus of the alpha chain, which is derived from the carboxyl end of the proenzyme. The post-translation cleavage follows an unusual pathway, termed non-hydrolytic serinolysis, in which the side chain hydroxyl group of the serine supplies its oxygen atom to form the C-terminus of the beta chain, while the remainder of the serine residue undergoes an oxidative deamination to produce ammonia and the pyruvoyl prosthetic group on the alpha chain.</text>
</comment>
<keyword evidence="12" id="KW-0812">Transmembrane</keyword>
<comment type="catalytic activity">
    <reaction evidence="11">
        <text>a 1,2-diacyl-sn-glycero-3-phospho-L-serine + H(+) = a 1,2-diacyl-sn-glycero-3-phosphoethanolamine + CO2</text>
        <dbReference type="Rhea" id="RHEA:20828"/>
        <dbReference type="ChEBI" id="CHEBI:15378"/>
        <dbReference type="ChEBI" id="CHEBI:16526"/>
        <dbReference type="ChEBI" id="CHEBI:57262"/>
        <dbReference type="ChEBI" id="CHEBI:64612"/>
        <dbReference type="EC" id="4.1.1.65"/>
    </reaction>
</comment>
<keyword evidence="1 11" id="KW-1003">Cell membrane</keyword>
<dbReference type="GO" id="GO:0006646">
    <property type="term" value="P:phosphatidylethanolamine biosynthetic process"/>
    <property type="evidence" value="ECO:0007669"/>
    <property type="project" value="UniProtKB-UniRule"/>
</dbReference>
<evidence type="ECO:0000256" key="1">
    <source>
        <dbReference type="ARBA" id="ARBA00022475"/>
    </source>
</evidence>
<keyword evidence="5 11" id="KW-0472">Membrane</keyword>